<feature type="domain" description="Major facilitator superfamily (MFS) profile" evidence="7">
    <location>
        <begin position="43"/>
        <end position="557"/>
    </location>
</feature>
<dbReference type="PANTHER" id="PTHR23501">
    <property type="entry name" value="MAJOR FACILITATOR SUPERFAMILY"/>
    <property type="match status" value="1"/>
</dbReference>
<dbReference type="GO" id="GO:0005886">
    <property type="term" value="C:plasma membrane"/>
    <property type="evidence" value="ECO:0007669"/>
    <property type="project" value="TreeGrafter"/>
</dbReference>
<dbReference type="InterPro" id="IPR036259">
    <property type="entry name" value="MFS_trans_sf"/>
</dbReference>
<evidence type="ECO:0000256" key="4">
    <source>
        <dbReference type="ARBA" id="ARBA00022989"/>
    </source>
</evidence>
<dbReference type="EMBL" id="KN847323">
    <property type="protein sequence ID" value="KIW49590.1"/>
    <property type="molecule type" value="Genomic_DNA"/>
</dbReference>
<dbReference type="GO" id="GO:0022857">
    <property type="term" value="F:transmembrane transporter activity"/>
    <property type="evidence" value="ECO:0007669"/>
    <property type="project" value="InterPro"/>
</dbReference>
<accession>A0A0D2E4D7</accession>
<name>A0A0D2E4D7_9EURO</name>
<feature type="transmembrane region" description="Helical" evidence="6">
    <location>
        <begin position="132"/>
        <end position="153"/>
    </location>
</feature>
<dbReference type="AlphaFoldDB" id="A0A0D2E4D7"/>
<dbReference type="Pfam" id="PF06609">
    <property type="entry name" value="TRI12"/>
    <property type="match status" value="1"/>
</dbReference>
<feature type="transmembrane region" description="Helical" evidence="6">
    <location>
        <begin position="405"/>
        <end position="426"/>
    </location>
</feature>
<evidence type="ECO:0000256" key="1">
    <source>
        <dbReference type="ARBA" id="ARBA00004141"/>
    </source>
</evidence>
<feature type="transmembrane region" description="Helical" evidence="6">
    <location>
        <begin position="107"/>
        <end position="126"/>
    </location>
</feature>
<evidence type="ECO:0000256" key="3">
    <source>
        <dbReference type="ARBA" id="ARBA00022692"/>
    </source>
</evidence>
<dbReference type="CDD" id="cd06179">
    <property type="entry name" value="MFS_TRI12_like"/>
    <property type="match status" value="1"/>
</dbReference>
<protein>
    <recommendedName>
        <fullName evidence="7">Major facilitator superfamily (MFS) profile domain-containing protein</fullName>
    </recommendedName>
</protein>
<dbReference type="OrthoDB" id="2587356at2759"/>
<sequence length="594" mass="64411">MTEHARAEHVDHVPLDFEDPHRAALEDNPETAERPPLRTLLAVMFLALSYVCPIGCGFFLISAILVPVGTELGDTQNIAWIVSGWSTASSVSFSIAGKVSDIFGRRWTILVGEVICIVGCIVACTAQRTLVLAAGSTVVGFGCGIVFVSYAGIVELLPNKWRGFGIGLTEVCITIPWCATSVLIANGLNSHTSAGWRWCYYMGIIYGTISLVGTFVFYYPPIRPQHDFQKSRWQEIREIDYIGCLLYTGGLAVFLVGMSWAGTTDHPWRSASAVAPIVVGFVVLVFSFLYDFTLAKEPFFPLSLLRRLREYTVLLVVVFVAGMVFYSMSALLPQGSLYMFTSDPTEIGIIALPSGIAEMLFGAFATLLMGHIGHLKVQIIAMLSVQTIATACYSTVIPYNRAGWMALQFFGMGAFQLTTSIAYVIAGLNIPLRYLGLASGLIGTFRSAGGSVGNAIFSTILNSVVQDQLPKRIAVAATSQGYDASNLALLIPAVVNNALGIPDAFDGVPDVNPSLKLAVGNAFREAYAAAFRRVFWATIPFGIIAVICACFIRDPSRYLTNHTAVHMHGDEGQSQTPVQHAMFEVEQKQNSSKE</sequence>
<feature type="transmembrane region" description="Helical" evidence="6">
    <location>
        <begin position="534"/>
        <end position="552"/>
    </location>
</feature>
<feature type="transmembrane region" description="Helical" evidence="6">
    <location>
        <begin position="380"/>
        <end position="399"/>
    </location>
</feature>
<organism evidence="8 9">
    <name type="scientific">Exophiala xenobiotica</name>
    <dbReference type="NCBI Taxonomy" id="348802"/>
    <lineage>
        <taxon>Eukaryota</taxon>
        <taxon>Fungi</taxon>
        <taxon>Dikarya</taxon>
        <taxon>Ascomycota</taxon>
        <taxon>Pezizomycotina</taxon>
        <taxon>Eurotiomycetes</taxon>
        <taxon>Chaetothyriomycetidae</taxon>
        <taxon>Chaetothyriales</taxon>
        <taxon>Herpotrichiellaceae</taxon>
        <taxon>Exophiala</taxon>
    </lineage>
</organism>
<dbReference type="PANTHER" id="PTHR23501:SF195">
    <property type="entry name" value="PEP5"/>
    <property type="match status" value="1"/>
</dbReference>
<keyword evidence="4 6" id="KW-1133">Transmembrane helix</keyword>
<dbReference type="InterPro" id="IPR020846">
    <property type="entry name" value="MFS_dom"/>
</dbReference>
<dbReference type="Gene3D" id="1.20.1250.20">
    <property type="entry name" value="MFS general substrate transporter like domains"/>
    <property type="match status" value="2"/>
</dbReference>
<feature type="transmembrane region" description="Helical" evidence="6">
    <location>
        <begin position="241"/>
        <end position="261"/>
    </location>
</feature>
<evidence type="ECO:0000256" key="2">
    <source>
        <dbReference type="ARBA" id="ARBA00022448"/>
    </source>
</evidence>
<dbReference type="Proteomes" id="UP000054342">
    <property type="component" value="Unassembled WGS sequence"/>
</dbReference>
<dbReference type="RefSeq" id="XP_013310174.1">
    <property type="nucleotide sequence ID" value="XM_013454720.1"/>
</dbReference>
<feature type="transmembrane region" description="Helical" evidence="6">
    <location>
        <begin position="273"/>
        <end position="290"/>
    </location>
</feature>
<dbReference type="InterPro" id="IPR053791">
    <property type="entry name" value="MFS_Tri12-like"/>
</dbReference>
<feature type="transmembrane region" description="Helical" evidence="6">
    <location>
        <begin position="78"/>
        <end position="95"/>
    </location>
</feature>
<feature type="transmembrane region" description="Helical" evidence="6">
    <location>
        <begin position="165"/>
        <end position="188"/>
    </location>
</feature>
<feature type="transmembrane region" description="Helical" evidence="6">
    <location>
        <begin position="311"/>
        <end position="332"/>
    </location>
</feature>
<feature type="transmembrane region" description="Helical" evidence="6">
    <location>
        <begin position="347"/>
        <end position="368"/>
    </location>
</feature>
<feature type="transmembrane region" description="Helical" evidence="6">
    <location>
        <begin position="200"/>
        <end position="220"/>
    </location>
</feature>
<evidence type="ECO:0000313" key="9">
    <source>
        <dbReference type="Proteomes" id="UP000054342"/>
    </source>
</evidence>
<dbReference type="InterPro" id="IPR010573">
    <property type="entry name" value="MFS_Str1/Tri12-like"/>
</dbReference>
<dbReference type="GeneID" id="25333166"/>
<dbReference type="SUPFAM" id="SSF103473">
    <property type="entry name" value="MFS general substrate transporter"/>
    <property type="match status" value="1"/>
</dbReference>
<keyword evidence="9" id="KW-1185">Reference proteome</keyword>
<comment type="subcellular location">
    <subcellularLocation>
        <location evidence="1">Membrane</location>
        <topology evidence="1">Multi-pass membrane protein</topology>
    </subcellularLocation>
</comment>
<dbReference type="PROSITE" id="PS00216">
    <property type="entry name" value="SUGAR_TRANSPORT_1"/>
    <property type="match status" value="1"/>
</dbReference>
<feature type="transmembrane region" description="Helical" evidence="6">
    <location>
        <begin position="40"/>
        <end position="66"/>
    </location>
</feature>
<reference evidence="8 9" key="1">
    <citation type="submission" date="2015-01" db="EMBL/GenBank/DDBJ databases">
        <title>The Genome Sequence of Exophiala xenobiotica CBS118157.</title>
        <authorList>
            <consortium name="The Broad Institute Genomics Platform"/>
            <person name="Cuomo C."/>
            <person name="de Hoog S."/>
            <person name="Gorbushina A."/>
            <person name="Stielow B."/>
            <person name="Teixiera M."/>
            <person name="Abouelleil A."/>
            <person name="Chapman S.B."/>
            <person name="Priest M."/>
            <person name="Young S.K."/>
            <person name="Wortman J."/>
            <person name="Nusbaum C."/>
            <person name="Birren B."/>
        </authorList>
    </citation>
    <scope>NUCLEOTIDE SEQUENCE [LARGE SCALE GENOMIC DNA]</scope>
    <source>
        <strain evidence="8 9">CBS 118157</strain>
    </source>
</reference>
<proteinExistence type="predicted"/>
<evidence type="ECO:0000313" key="8">
    <source>
        <dbReference type="EMBL" id="KIW49590.1"/>
    </source>
</evidence>
<keyword evidence="2" id="KW-0813">Transport</keyword>
<keyword evidence="5 6" id="KW-0472">Membrane</keyword>
<gene>
    <name evidence="8" type="ORF">PV05_11258</name>
</gene>
<evidence type="ECO:0000256" key="6">
    <source>
        <dbReference type="SAM" id="Phobius"/>
    </source>
</evidence>
<dbReference type="PROSITE" id="PS50850">
    <property type="entry name" value="MFS"/>
    <property type="match status" value="1"/>
</dbReference>
<evidence type="ECO:0000256" key="5">
    <source>
        <dbReference type="ARBA" id="ARBA00023136"/>
    </source>
</evidence>
<evidence type="ECO:0000259" key="7">
    <source>
        <dbReference type="PROSITE" id="PS50850"/>
    </source>
</evidence>
<dbReference type="InterPro" id="IPR005829">
    <property type="entry name" value="Sugar_transporter_CS"/>
</dbReference>
<dbReference type="HOGENOM" id="CLU_000960_25_2_1"/>
<keyword evidence="3 6" id="KW-0812">Transmembrane</keyword>